<gene>
    <name evidence="1" type="ORF">CROQUDRAFT_153636</name>
</gene>
<comment type="caution">
    <text evidence="1">The sequence shown here is derived from an EMBL/GenBank/DDBJ whole genome shotgun (WGS) entry which is preliminary data.</text>
</comment>
<name>A0A9P6NRK9_9BASI</name>
<protein>
    <submittedName>
        <fullName evidence="1">Uncharacterized protein</fullName>
    </submittedName>
</protein>
<organism evidence="1 2">
    <name type="scientific">Cronartium quercuum f. sp. fusiforme G11</name>
    <dbReference type="NCBI Taxonomy" id="708437"/>
    <lineage>
        <taxon>Eukaryota</taxon>
        <taxon>Fungi</taxon>
        <taxon>Dikarya</taxon>
        <taxon>Basidiomycota</taxon>
        <taxon>Pucciniomycotina</taxon>
        <taxon>Pucciniomycetes</taxon>
        <taxon>Pucciniales</taxon>
        <taxon>Coleosporiaceae</taxon>
        <taxon>Cronartium</taxon>
    </lineage>
</organism>
<dbReference type="AlphaFoldDB" id="A0A9P6NRK9"/>
<reference evidence="1" key="1">
    <citation type="submission" date="2013-11" db="EMBL/GenBank/DDBJ databases">
        <title>Genome sequence of the fusiform rust pathogen reveals effectors for host alternation and coevolution with pine.</title>
        <authorList>
            <consortium name="DOE Joint Genome Institute"/>
            <person name="Smith K."/>
            <person name="Pendleton A."/>
            <person name="Kubisiak T."/>
            <person name="Anderson C."/>
            <person name="Salamov A."/>
            <person name="Aerts A."/>
            <person name="Riley R."/>
            <person name="Clum A."/>
            <person name="Lindquist E."/>
            <person name="Ence D."/>
            <person name="Campbell M."/>
            <person name="Kronenberg Z."/>
            <person name="Feau N."/>
            <person name="Dhillon B."/>
            <person name="Hamelin R."/>
            <person name="Burleigh J."/>
            <person name="Smith J."/>
            <person name="Yandell M."/>
            <person name="Nelson C."/>
            <person name="Grigoriev I."/>
            <person name="Davis J."/>
        </authorList>
    </citation>
    <scope>NUCLEOTIDE SEQUENCE</scope>
    <source>
        <strain evidence="1">G11</strain>
    </source>
</reference>
<dbReference type="Proteomes" id="UP000886653">
    <property type="component" value="Unassembled WGS sequence"/>
</dbReference>
<keyword evidence="2" id="KW-1185">Reference proteome</keyword>
<evidence type="ECO:0000313" key="2">
    <source>
        <dbReference type="Proteomes" id="UP000886653"/>
    </source>
</evidence>
<proteinExistence type="predicted"/>
<evidence type="ECO:0000313" key="1">
    <source>
        <dbReference type="EMBL" id="KAG0150704.1"/>
    </source>
</evidence>
<dbReference type="EMBL" id="MU167217">
    <property type="protein sequence ID" value="KAG0150704.1"/>
    <property type="molecule type" value="Genomic_DNA"/>
</dbReference>
<accession>A0A9P6NRK9</accession>
<sequence>MSANDYASIQPSRIQNSPTVIVLITSSTTVILLRTSHPVYFCRRLGVLDWQPTISKSTNIHPCTPLKNVFHQMIKV</sequence>